<protein>
    <submittedName>
        <fullName evidence="1">Uncharacterized protein</fullName>
    </submittedName>
</protein>
<accession>A0A2P2QZQ3</accession>
<reference evidence="1" key="1">
    <citation type="submission" date="2018-02" db="EMBL/GenBank/DDBJ databases">
        <title>Rhizophora mucronata_Transcriptome.</title>
        <authorList>
            <person name="Meera S.P."/>
            <person name="Sreeshan A."/>
            <person name="Augustine A."/>
        </authorList>
    </citation>
    <scope>NUCLEOTIDE SEQUENCE</scope>
    <source>
        <tissue evidence="1">Leaf</tissue>
    </source>
</reference>
<name>A0A2P2QZQ3_RHIMU</name>
<organism evidence="1">
    <name type="scientific">Rhizophora mucronata</name>
    <name type="common">Asiatic mangrove</name>
    <dbReference type="NCBI Taxonomy" id="61149"/>
    <lineage>
        <taxon>Eukaryota</taxon>
        <taxon>Viridiplantae</taxon>
        <taxon>Streptophyta</taxon>
        <taxon>Embryophyta</taxon>
        <taxon>Tracheophyta</taxon>
        <taxon>Spermatophyta</taxon>
        <taxon>Magnoliopsida</taxon>
        <taxon>eudicotyledons</taxon>
        <taxon>Gunneridae</taxon>
        <taxon>Pentapetalae</taxon>
        <taxon>rosids</taxon>
        <taxon>fabids</taxon>
        <taxon>Malpighiales</taxon>
        <taxon>Rhizophoraceae</taxon>
        <taxon>Rhizophora</taxon>
    </lineage>
</organism>
<proteinExistence type="predicted"/>
<dbReference type="AlphaFoldDB" id="A0A2P2QZQ3"/>
<evidence type="ECO:0000313" key="1">
    <source>
        <dbReference type="EMBL" id="MBX72455.1"/>
    </source>
</evidence>
<sequence length="29" mass="3383">MYLQCLCKLAIISCTINWEVKVAQLQEKL</sequence>
<dbReference type="EMBL" id="GGEC01091971">
    <property type="protein sequence ID" value="MBX72455.1"/>
    <property type="molecule type" value="Transcribed_RNA"/>
</dbReference>